<name>A0ABR1LJG5_9PEZI</name>
<protein>
    <recommendedName>
        <fullName evidence="4">Transmembrane protein</fullName>
    </recommendedName>
</protein>
<dbReference type="RefSeq" id="XP_066653600.1">
    <property type="nucleotide sequence ID" value="XM_066796152.1"/>
</dbReference>
<reference evidence="2 3" key="1">
    <citation type="submission" date="2024-04" db="EMBL/GenBank/DDBJ databases">
        <title>Phyllosticta paracitricarpa is synonymous to the EU quarantine fungus P. citricarpa based on phylogenomic analyses.</title>
        <authorList>
            <consortium name="Lawrence Berkeley National Laboratory"/>
            <person name="Van ingen-buijs V.A."/>
            <person name="Van westerhoven A.C."/>
            <person name="Haridas S."/>
            <person name="Skiadas P."/>
            <person name="Martin F."/>
            <person name="Groenewald J.Z."/>
            <person name="Crous P.W."/>
            <person name="Seidl M.F."/>
        </authorList>
    </citation>
    <scope>NUCLEOTIDE SEQUENCE [LARGE SCALE GENOMIC DNA]</scope>
    <source>
        <strain evidence="2 3">CPC 17464</strain>
    </source>
</reference>
<dbReference type="GeneID" id="92029058"/>
<feature type="region of interest" description="Disordered" evidence="1">
    <location>
        <begin position="1"/>
        <end position="31"/>
    </location>
</feature>
<dbReference type="EMBL" id="JBBPEH010000008">
    <property type="protein sequence ID" value="KAK7534875.1"/>
    <property type="molecule type" value="Genomic_DNA"/>
</dbReference>
<evidence type="ECO:0008006" key="4">
    <source>
        <dbReference type="Google" id="ProtNLM"/>
    </source>
</evidence>
<gene>
    <name evidence="2" type="ORF">J3D65DRAFT_427025</name>
</gene>
<feature type="compositionally biased region" description="Basic residues" evidence="1">
    <location>
        <begin position="15"/>
        <end position="31"/>
    </location>
</feature>
<comment type="caution">
    <text evidence="2">The sequence shown here is derived from an EMBL/GenBank/DDBJ whole genome shotgun (WGS) entry which is preliminary data.</text>
</comment>
<proteinExistence type="predicted"/>
<evidence type="ECO:0000313" key="3">
    <source>
        <dbReference type="Proteomes" id="UP001360953"/>
    </source>
</evidence>
<keyword evidence="3" id="KW-1185">Reference proteome</keyword>
<dbReference type="Proteomes" id="UP001360953">
    <property type="component" value="Unassembled WGS sequence"/>
</dbReference>
<organism evidence="2 3">
    <name type="scientific">Phyllosticta citribraziliensis</name>
    <dbReference type="NCBI Taxonomy" id="989973"/>
    <lineage>
        <taxon>Eukaryota</taxon>
        <taxon>Fungi</taxon>
        <taxon>Dikarya</taxon>
        <taxon>Ascomycota</taxon>
        <taxon>Pezizomycotina</taxon>
        <taxon>Dothideomycetes</taxon>
        <taxon>Dothideomycetes incertae sedis</taxon>
        <taxon>Botryosphaeriales</taxon>
        <taxon>Phyllostictaceae</taxon>
        <taxon>Phyllosticta</taxon>
    </lineage>
</organism>
<accession>A0ABR1LJG5</accession>
<evidence type="ECO:0000256" key="1">
    <source>
        <dbReference type="SAM" id="MobiDB-lite"/>
    </source>
</evidence>
<feature type="compositionally biased region" description="Low complexity" evidence="1">
    <location>
        <begin position="1"/>
        <end position="14"/>
    </location>
</feature>
<sequence>MTDQGSKAGSSSAQARRHPLFTHSRPQRQRPKPYARIRIVKWCPPCRARRGSPRPLGGAAVVLVLVLVEWSPPSLLSSSAQPVGKAGSWIHISPVPGCKSSSGANNLGFALPIRLFSRLHSASLLPRPAGSRCSIALDSGRPDGTHLTITGRLGRASGQANVFSRGGQRHGVFNPSSFGAASVLSRRGRRLVALSSPSLRKVRFGTAGCQASSHTQCSAVLYVDTVSLLRRIQYFLLFTPNHCSCLLFLVSFSSPLAVDSCHSATFHPFPRRSSRLVVSSSRCASLVSLLVPAREGQLGSNEFVFVSASRHLQAGSAHADESAPQPATQSALRTAMQAAAFDGVSSISSVPCGVAAMRTSVAANAEAMHSGHKPF</sequence>
<evidence type="ECO:0000313" key="2">
    <source>
        <dbReference type="EMBL" id="KAK7534875.1"/>
    </source>
</evidence>